<dbReference type="AlphaFoldDB" id="A0A432LMQ5"/>
<sequence>MQLTDRIRQVKIFLVVAAIIIAVVSLLVSRYLVQDLASEERNKMEVWAEAMRALNKADENTDMNLVLKVIDENNTIPVVVLDSDGQAQIFRNLKVKGKTYNDTLAYVTEQGLLMKKAGRSIRIGLDEISDSDYIEVCYDESTMLRRLNVYPFWVLGLVMLFVVIAIFALLTSKKAEQNKVWVGLSKETAHQLGTPISSLMAWTEILKETYPDDALIPEMEQDVKRLQLIAERFSKIGSLPEPVPSSLLEVMTHVVDYMDRRTSNKVVMVSRFPEQDIIVKINSSLFEWVIENLCKNAVDAMEGSGTITLFMEEVKDKVIIEISDTGKGISRKNMKNVFKPGFTTKKRGWGLGLSLAKRIVEEYHKGKIYVFNSEIGKGTTFRIELKK</sequence>
<keyword evidence="5" id="KW-0547">Nucleotide-binding</keyword>
<name>A0A432LMQ5_9BACT</name>
<keyword evidence="4" id="KW-0808">Transferase</keyword>
<dbReference type="EC" id="2.7.13.3" evidence="2"/>
<keyword evidence="9" id="KW-0812">Transmembrane</keyword>
<feature type="transmembrane region" description="Helical" evidence="9">
    <location>
        <begin position="12"/>
        <end position="33"/>
    </location>
</feature>
<accession>A0A432LMQ5</accession>
<evidence type="ECO:0000256" key="4">
    <source>
        <dbReference type="ARBA" id="ARBA00022679"/>
    </source>
</evidence>
<reference evidence="11 12" key="1">
    <citation type="submission" date="2018-12" db="EMBL/GenBank/DDBJ databases">
        <title>Genome sequencing of Prevotella sp. KCOM 3155 (= JS262).</title>
        <authorList>
            <person name="Kook J.-K."/>
            <person name="Park S.-N."/>
            <person name="Lim Y.K."/>
        </authorList>
    </citation>
    <scope>NUCLEOTIDE SEQUENCE [LARGE SCALE GENOMIC DNA]</scope>
    <source>
        <strain evidence="11 12">KCOM 3155</strain>
    </source>
</reference>
<keyword evidence="3" id="KW-0597">Phosphoprotein</keyword>
<dbReference type="Pfam" id="PF02518">
    <property type="entry name" value="HATPase_c"/>
    <property type="match status" value="1"/>
</dbReference>
<comment type="catalytic activity">
    <reaction evidence="1">
        <text>ATP + protein L-histidine = ADP + protein N-phospho-L-histidine.</text>
        <dbReference type="EC" id="2.7.13.3"/>
    </reaction>
</comment>
<dbReference type="PRINTS" id="PR00344">
    <property type="entry name" value="BCTRLSENSOR"/>
</dbReference>
<dbReference type="SUPFAM" id="SSF55874">
    <property type="entry name" value="ATPase domain of HSP90 chaperone/DNA topoisomerase II/histidine kinase"/>
    <property type="match status" value="1"/>
</dbReference>
<keyword evidence="9" id="KW-0472">Membrane</keyword>
<evidence type="ECO:0000256" key="3">
    <source>
        <dbReference type="ARBA" id="ARBA00022553"/>
    </source>
</evidence>
<dbReference type="PANTHER" id="PTHR43065">
    <property type="entry name" value="SENSOR HISTIDINE KINASE"/>
    <property type="match status" value="1"/>
</dbReference>
<proteinExistence type="predicted"/>
<evidence type="ECO:0000259" key="10">
    <source>
        <dbReference type="PROSITE" id="PS50109"/>
    </source>
</evidence>
<evidence type="ECO:0000256" key="2">
    <source>
        <dbReference type="ARBA" id="ARBA00012438"/>
    </source>
</evidence>
<dbReference type="Gene3D" id="3.30.565.10">
    <property type="entry name" value="Histidine kinase-like ATPase, C-terminal domain"/>
    <property type="match status" value="1"/>
</dbReference>
<organism evidence="11 12">
    <name type="scientific">Prevotella koreensis</name>
    <dbReference type="NCBI Taxonomy" id="2490854"/>
    <lineage>
        <taxon>Bacteria</taxon>
        <taxon>Pseudomonadati</taxon>
        <taxon>Bacteroidota</taxon>
        <taxon>Bacteroidia</taxon>
        <taxon>Bacteroidales</taxon>
        <taxon>Prevotellaceae</taxon>
        <taxon>Prevotella</taxon>
    </lineage>
</organism>
<dbReference type="PROSITE" id="PS50109">
    <property type="entry name" value="HIS_KIN"/>
    <property type="match status" value="1"/>
</dbReference>
<protein>
    <recommendedName>
        <fullName evidence="2">histidine kinase</fullName>
        <ecNumber evidence="2">2.7.13.3</ecNumber>
    </recommendedName>
</protein>
<dbReference type="InterPro" id="IPR036890">
    <property type="entry name" value="HATPase_C_sf"/>
</dbReference>
<evidence type="ECO:0000256" key="5">
    <source>
        <dbReference type="ARBA" id="ARBA00022741"/>
    </source>
</evidence>
<evidence type="ECO:0000256" key="1">
    <source>
        <dbReference type="ARBA" id="ARBA00000085"/>
    </source>
</evidence>
<dbReference type="RefSeq" id="WP_126679236.1">
    <property type="nucleotide sequence ID" value="NZ_RYYU01000001.1"/>
</dbReference>
<dbReference type="GO" id="GO:0005524">
    <property type="term" value="F:ATP binding"/>
    <property type="evidence" value="ECO:0007669"/>
    <property type="project" value="UniProtKB-KW"/>
</dbReference>
<keyword evidence="12" id="KW-1185">Reference proteome</keyword>
<dbReference type="PANTHER" id="PTHR43065:SF10">
    <property type="entry name" value="PEROXIDE STRESS-ACTIVATED HISTIDINE KINASE MAK3"/>
    <property type="match status" value="1"/>
</dbReference>
<dbReference type="GO" id="GO:0000155">
    <property type="term" value="F:phosphorelay sensor kinase activity"/>
    <property type="evidence" value="ECO:0007669"/>
    <property type="project" value="InterPro"/>
</dbReference>
<evidence type="ECO:0000313" key="12">
    <source>
        <dbReference type="Proteomes" id="UP000278983"/>
    </source>
</evidence>
<keyword evidence="7" id="KW-0067">ATP-binding</keyword>
<dbReference type="Proteomes" id="UP000278983">
    <property type="component" value="Unassembled WGS sequence"/>
</dbReference>
<dbReference type="EMBL" id="RYYU01000001">
    <property type="protein sequence ID" value="RUL60143.1"/>
    <property type="molecule type" value="Genomic_DNA"/>
</dbReference>
<dbReference type="InterPro" id="IPR004358">
    <property type="entry name" value="Sig_transdc_His_kin-like_C"/>
</dbReference>
<keyword evidence="6 11" id="KW-0418">Kinase</keyword>
<feature type="domain" description="Histidine kinase" evidence="10">
    <location>
        <begin position="187"/>
        <end position="387"/>
    </location>
</feature>
<evidence type="ECO:0000256" key="6">
    <source>
        <dbReference type="ARBA" id="ARBA00022777"/>
    </source>
</evidence>
<evidence type="ECO:0000256" key="9">
    <source>
        <dbReference type="SAM" id="Phobius"/>
    </source>
</evidence>
<dbReference type="CDD" id="cd00082">
    <property type="entry name" value="HisKA"/>
    <property type="match status" value="1"/>
</dbReference>
<feature type="transmembrane region" description="Helical" evidence="9">
    <location>
        <begin position="150"/>
        <end position="170"/>
    </location>
</feature>
<keyword evidence="8" id="KW-0902">Two-component regulatory system</keyword>
<dbReference type="InterPro" id="IPR005467">
    <property type="entry name" value="His_kinase_dom"/>
</dbReference>
<dbReference type="InterPro" id="IPR003661">
    <property type="entry name" value="HisK_dim/P_dom"/>
</dbReference>
<evidence type="ECO:0000256" key="7">
    <source>
        <dbReference type="ARBA" id="ARBA00022840"/>
    </source>
</evidence>
<dbReference type="SMART" id="SM00387">
    <property type="entry name" value="HATPase_c"/>
    <property type="match status" value="1"/>
</dbReference>
<dbReference type="OrthoDB" id="9815750at2"/>
<dbReference type="InterPro" id="IPR003594">
    <property type="entry name" value="HATPase_dom"/>
</dbReference>
<keyword evidence="9" id="KW-1133">Transmembrane helix</keyword>
<evidence type="ECO:0000313" key="11">
    <source>
        <dbReference type="EMBL" id="RUL60143.1"/>
    </source>
</evidence>
<gene>
    <name evidence="11" type="ORF">EHV08_10605</name>
</gene>
<evidence type="ECO:0000256" key="8">
    <source>
        <dbReference type="ARBA" id="ARBA00023012"/>
    </source>
</evidence>
<comment type="caution">
    <text evidence="11">The sequence shown here is derived from an EMBL/GenBank/DDBJ whole genome shotgun (WGS) entry which is preliminary data.</text>
</comment>